<comment type="caution">
    <text evidence="2">The sequence shown here is derived from an EMBL/GenBank/DDBJ whole genome shotgun (WGS) entry which is preliminary data.</text>
</comment>
<keyword evidence="1" id="KW-0472">Membrane</keyword>
<evidence type="ECO:0000313" key="3">
    <source>
        <dbReference type="Proteomes" id="UP000176723"/>
    </source>
</evidence>
<proteinExistence type="predicted"/>
<dbReference type="InterPro" id="IPR021315">
    <property type="entry name" value="Gap/Sap"/>
</dbReference>
<reference evidence="2 3" key="1">
    <citation type="journal article" date="2016" name="Nat. Commun.">
        <title>Thousands of microbial genomes shed light on interconnected biogeochemical processes in an aquifer system.</title>
        <authorList>
            <person name="Anantharaman K."/>
            <person name="Brown C.T."/>
            <person name="Hug L.A."/>
            <person name="Sharon I."/>
            <person name="Castelle C.J."/>
            <person name="Probst A.J."/>
            <person name="Thomas B.C."/>
            <person name="Singh A."/>
            <person name="Wilkins M.J."/>
            <person name="Karaoz U."/>
            <person name="Brodie E.L."/>
            <person name="Williams K.H."/>
            <person name="Hubbard S.S."/>
            <person name="Banfield J.F."/>
        </authorList>
    </citation>
    <scope>NUCLEOTIDE SEQUENCE [LARGE SCALE GENOMIC DNA]</scope>
</reference>
<protein>
    <recommendedName>
        <fullName evidence="4">Cytochrome C biogenesis protein transmembrane domain-containing protein</fullName>
    </recommendedName>
</protein>
<feature type="transmembrane region" description="Helical" evidence="1">
    <location>
        <begin position="89"/>
        <end position="111"/>
    </location>
</feature>
<evidence type="ECO:0000256" key="1">
    <source>
        <dbReference type="SAM" id="Phobius"/>
    </source>
</evidence>
<accession>A0A1G1W0J1</accession>
<feature type="transmembrane region" description="Helical" evidence="1">
    <location>
        <begin position="225"/>
        <end position="243"/>
    </location>
</feature>
<name>A0A1G1W0J1_9BACT</name>
<evidence type="ECO:0008006" key="4">
    <source>
        <dbReference type="Google" id="ProtNLM"/>
    </source>
</evidence>
<dbReference type="AlphaFoldDB" id="A0A1G1W0J1"/>
<dbReference type="Proteomes" id="UP000176723">
    <property type="component" value="Unassembled WGS sequence"/>
</dbReference>
<feature type="transmembrane region" description="Helical" evidence="1">
    <location>
        <begin position="185"/>
        <end position="204"/>
    </location>
</feature>
<keyword evidence="1" id="KW-1133">Transmembrane helix</keyword>
<keyword evidence="1" id="KW-0812">Transmembrane</keyword>
<dbReference type="EMBL" id="MHCL01000016">
    <property type="protein sequence ID" value="OGY21100.1"/>
    <property type="molecule type" value="Genomic_DNA"/>
</dbReference>
<feature type="transmembrane region" description="Helical" evidence="1">
    <location>
        <begin position="31"/>
        <end position="50"/>
    </location>
</feature>
<sequence>MGECTDVGCYLSQHGGLVSFPLVTIAGLVDGINPCAIGMMVMLLGYLIVFAKKPKSVLRIGITYILSIFLTYLLIGLAFYSLVRQIQQVVSFGIVNIIVGSILGVAAVIMLKDVVWPNSPIHLKIPSASKEKLMGLVERVSLPATVALGIAVTVLETPCSLPIYVGTATILANSGLALPLVIGYFLYYNFLFVLPLLVVLYVVWQGKKIVEIKEWEHKAEKYMKLSLGLILALVSGWLIFSSIL</sequence>
<gene>
    <name evidence="2" type="ORF">A3A65_03340</name>
</gene>
<evidence type="ECO:0000313" key="2">
    <source>
        <dbReference type="EMBL" id="OGY21100.1"/>
    </source>
</evidence>
<feature type="transmembrane region" description="Helical" evidence="1">
    <location>
        <begin position="62"/>
        <end position="83"/>
    </location>
</feature>
<dbReference type="STRING" id="1797593.A3A65_03340"/>
<dbReference type="Pfam" id="PF11139">
    <property type="entry name" value="SfLAP"/>
    <property type="match status" value="1"/>
</dbReference>
<organism evidence="2 3">
    <name type="scientific">Candidatus Chisholmbacteria bacterium RIFCSPLOWO2_01_FULL_49_14</name>
    <dbReference type="NCBI Taxonomy" id="1797593"/>
    <lineage>
        <taxon>Bacteria</taxon>
        <taxon>Candidatus Chisholmiibacteriota</taxon>
    </lineage>
</organism>